<name>A0A6J6JRX2_9ZZZZ</name>
<dbReference type="GO" id="GO:0016024">
    <property type="term" value="P:CDP-diacylglycerol biosynthetic process"/>
    <property type="evidence" value="ECO:0007669"/>
    <property type="project" value="TreeGrafter"/>
</dbReference>
<keyword evidence="9" id="KW-0443">Lipid metabolism</keyword>
<evidence type="ECO:0000256" key="5">
    <source>
        <dbReference type="ARBA" id="ARBA00022679"/>
    </source>
</evidence>
<keyword evidence="7" id="KW-0548">Nucleotidyltransferase</keyword>
<feature type="transmembrane region" description="Helical" evidence="13">
    <location>
        <begin position="120"/>
        <end position="142"/>
    </location>
</feature>
<keyword evidence="4" id="KW-0444">Lipid biosynthesis</keyword>
<evidence type="ECO:0000256" key="8">
    <source>
        <dbReference type="ARBA" id="ARBA00022989"/>
    </source>
</evidence>
<proteinExistence type="inferred from homology"/>
<dbReference type="GO" id="GO:0005886">
    <property type="term" value="C:plasma membrane"/>
    <property type="evidence" value="ECO:0007669"/>
    <property type="project" value="UniProtKB-SubCell"/>
</dbReference>
<dbReference type="Pfam" id="PF01148">
    <property type="entry name" value="CTP_transf_1"/>
    <property type="match status" value="1"/>
</dbReference>
<dbReference type="AlphaFoldDB" id="A0A6J6JRX2"/>
<dbReference type="InterPro" id="IPR000374">
    <property type="entry name" value="PC_trans"/>
</dbReference>
<evidence type="ECO:0000256" key="13">
    <source>
        <dbReference type="SAM" id="Phobius"/>
    </source>
</evidence>
<feature type="transmembrane region" description="Helical" evidence="13">
    <location>
        <begin position="75"/>
        <end position="108"/>
    </location>
</feature>
<evidence type="ECO:0000256" key="6">
    <source>
        <dbReference type="ARBA" id="ARBA00022692"/>
    </source>
</evidence>
<comment type="subcellular location">
    <subcellularLocation>
        <location evidence="1">Cell membrane</location>
        <topology evidence="1">Multi-pass membrane protein</topology>
    </subcellularLocation>
</comment>
<dbReference type="PROSITE" id="PS01315">
    <property type="entry name" value="CDS"/>
    <property type="match status" value="1"/>
</dbReference>
<reference evidence="14" key="1">
    <citation type="submission" date="2020-05" db="EMBL/GenBank/DDBJ databases">
        <authorList>
            <person name="Chiriac C."/>
            <person name="Salcher M."/>
            <person name="Ghai R."/>
            <person name="Kavagutti S V."/>
        </authorList>
    </citation>
    <scope>NUCLEOTIDE SEQUENCE</scope>
</reference>
<evidence type="ECO:0000256" key="11">
    <source>
        <dbReference type="ARBA" id="ARBA00023209"/>
    </source>
</evidence>
<feature type="transmembrane region" description="Helical" evidence="13">
    <location>
        <begin position="46"/>
        <end position="69"/>
    </location>
</feature>
<keyword evidence="8 13" id="KW-1133">Transmembrane helix</keyword>
<evidence type="ECO:0000256" key="1">
    <source>
        <dbReference type="ARBA" id="ARBA00004651"/>
    </source>
</evidence>
<feature type="transmembrane region" description="Helical" evidence="13">
    <location>
        <begin position="189"/>
        <end position="209"/>
    </location>
</feature>
<evidence type="ECO:0000256" key="9">
    <source>
        <dbReference type="ARBA" id="ARBA00023098"/>
    </source>
</evidence>
<dbReference type="PANTHER" id="PTHR46382:SF1">
    <property type="entry name" value="PHOSPHATIDATE CYTIDYLYLTRANSFERASE"/>
    <property type="match status" value="1"/>
</dbReference>
<feature type="transmembrane region" description="Helical" evidence="13">
    <location>
        <begin position="215"/>
        <end position="233"/>
    </location>
</feature>
<accession>A0A6J6JRX2</accession>
<gene>
    <name evidence="14" type="ORF">UFOPK2155_00394</name>
</gene>
<protein>
    <submittedName>
        <fullName evidence="14">Unannotated protein</fullName>
    </submittedName>
</protein>
<evidence type="ECO:0000256" key="10">
    <source>
        <dbReference type="ARBA" id="ARBA00023136"/>
    </source>
</evidence>
<dbReference type="PANTHER" id="PTHR46382">
    <property type="entry name" value="PHOSPHATIDATE CYTIDYLYLTRANSFERASE"/>
    <property type="match status" value="1"/>
</dbReference>
<keyword evidence="3" id="KW-1003">Cell membrane</keyword>
<sequence>MSDLHSFNEAINARAGRKLFPSIAVGLSLIALIWLSLAFERTAFAFLVSLALVLATKELSAALTSVGFVNSFRTLAVAVVTITLSTWFAGINGLVLSMAAAFTLILLLSLRHGPENFVKRASSTGLALLYLPFLGGFIVLIARPSNGLAAIMTFLILIGCNDTFGYIVGVLIGKHRLAPKISPKKSVEGLIGSLIATTIGGAIAFHYILKDDWRYGAAAGLLIVITATSGDLIESAIKRDMSIKDMGNLLPGHGGVLDRIDSAIFSAPAMYMALEVVKRLS</sequence>
<feature type="transmembrane region" description="Helical" evidence="13">
    <location>
        <begin position="148"/>
        <end position="168"/>
    </location>
</feature>
<evidence type="ECO:0000256" key="4">
    <source>
        <dbReference type="ARBA" id="ARBA00022516"/>
    </source>
</evidence>
<feature type="transmembrane region" description="Helical" evidence="13">
    <location>
        <begin position="20"/>
        <end position="39"/>
    </location>
</feature>
<keyword evidence="12" id="KW-1208">Phospholipid metabolism</keyword>
<evidence type="ECO:0000256" key="3">
    <source>
        <dbReference type="ARBA" id="ARBA00022475"/>
    </source>
</evidence>
<keyword evidence="11" id="KW-0594">Phospholipid biosynthesis</keyword>
<keyword evidence="6 13" id="KW-0812">Transmembrane</keyword>
<evidence type="ECO:0000313" key="14">
    <source>
        <dbReference type="EMBL" id="CAB4639158.1"/>
    </source>
</evidence>
<keyword evidence="10 13" id="KW-0472">Membrane</keyword>
<evidence type="ECO:0000256" key="12">
    <source>
        <dbReference type="ARBA" id="ARBA00023264"/>
    </source>
</evidence>
<comment type="similarity">
    <text evidence="2">Belongs to the CDS family.</text>
</comment>
<keyword evidence="5" id="KW-0808">Transferase</keyword>
<organism evidence="14">
    <name type="scientific">freshwater metagenome</name>
    <dbReference type="NCBI Taxonomy" id="449393"/>
    <lineage>
        <taxon>unclassified sequences</taxon>
        <taxon>metagenomes</taxon>
        <taxon>ecological metagenomes</taxon>
    </lineage>
</organism>
<evidence type="ECO:0000256" key="7">
    <source>
        <dbReference type="ARBA" id="ARBA00022695"/>
    </source>
</evidence>
<dbReference type="GO" id="GO:0004605">
    <property type="term" value="F:phosphatidate cytidylyltransferase activity"/>
    <property type="evidence" value="ECO:0007669"/>
    <property type="project" value="TreeGrafter"/>
</dbReference>
<evidence type="ECO:0000256" key="2">
    <source>
        <dbReference type="ARBA" id="ARBA00010185"/>
    </source>
</evidence>
<dbReference type="EMBL" id="CAEZVX010000034">
    <property type="protein sequence ID" value="CAB4639158.1"/>
    <property type="molecule type" value="Genomic_DNA"/>
</dbReference>